<accession>A0ACC0VZJ2</accession>
<comment type="caution">
    <text evidence="1">The sequence shown here is derived from an EMBL/GenBank/DDBJ whole genome shotgun (WGS) entry which is preliminary data.</text>
</comment>
<evidence type="ECO:0000313" key="2">
    <source>
        <dbReference type="Proteomes" id="UP001163321"/>
    </source>
</evidence>
<organism evidence="1 2">
    <name type="scientific">Peronosclerospora sorghi</name>
    <dbReference type="NCBI Taxonomy" id="230839"/>
    <lineage>
        <taxon>Eukaryota</taxon>
        <taxon>Sar</taxon>
        <taxon>Stramenopiles</taxon>
        <taxon>Oomycota</taxon>
        <taxon>Peronosporomycetes</taxon>
        <taxon>Peronosporales</taxon>
        <taxon>Peronosporaceae</taxon>
        <taxon>Peronosclerospora</taxon>
    </lineage>
</organism>
<keyword evidence="2" id="KW-1185">Reference proteome</keyword>
<proteinExistence type="predicted"/>
<gene>
    <name evidence="1" type="ORF">PsorP6_009684</name>
</gene>
<sequence length="493" mass="55536">MLSVRRVRSSVKSPSRWLNGRSSSSLKPSSAYDTLVKRGDIIYDAQQVAILSLYLDKLHFRLNGYTLPMFEDSQVATSTSRVPVMVPRGLYVYGGVGTGKSMLLDLFFNGANVEHKRRVHFNEFMLEVQTRVASEKKKQLEKEGRQRHILLGEARDVVVQVAHSIADVSHLLCFDEFQVTDVADALMMRKLFGVMFARGVVMVATSNTSPQDLYQNGTNRDYFLPLLDQLARHTKVVSVESQVDYRFLRDSAHGNPTFFSPHSSSTEEKMDKMYQNLLAEDSTPNSDGVQDELLRVPVMMGRSLDVRGCIKSGVCRASFHLLCETEKGAADYKALAECFHTLVLDHVPAMSMAHHNQARRFILLIDELYEHRTRLVLSSEAAEPRGIFLFDDESVRGAPSLSNIEQEKQRVNKANKAVGLPSSSSWDAPVGAYSPSQITGLNVSNLVALKDLKIAFQRAVSRLHEMQGTKYHEENIRWRLERAKTRLAKVVRV</sequence>
<evidence type="ECO:0000313" key="1">
    <source>
        <dbReference type="EMBL" id="KAI9911148.1"/>
    </source>
</evidence>
<dbReference type="Proteomes" id="UP001163321">
    <property type="component" value="Chromosome 5"/>
</dbReference>
<name>A0ACC0VZJ2_9STRA</name>
<protein>
    <submittedName>
        <fullName evidence="1">Uncharacterized protein</fullName>
    </submittedName>
</protein>
<dbReference type="EMBL" id="CM047584">
    <property type="protein sequence ID" value="KAI9911148.1"/>
    <property type="molecule type" value="Genomic_DNA"/>
</dbReference>
<reference evidence="1 2" key="1">
    <citation type="journal article" date="2022" name="bioRxiv">
        <title>The genome of the oomycete Peronosclerospora sorghi, a cosmopolitan pathogen of maize and sorghum, is inflated with dispersed pseudogenes.</title>
        <authorList>
            <person name="Fletcher K."/>
            <person name="Martin F."/>
            <person name="Isakeit T."/>
            <person name="Cavanaugh K."/>
            <person name="Magill C."/>
            <person name="Michelmore R."/>
        </authorList>
    </citation>
    <scope>NUCLEOTIDE SEQUENCE [LARGE SCALE GENOMIC DNA]</scope>
    <source>
        <strain evidence="1">P6</strain>
    </source>
</reference>